<name>A0A1R3VHG3_9HYPH</name>
<evidence type="ECO:0000313" key="3">
    <source>
        <dbReference type="Proteomes" id="UP000188388"/>
    </source>
</evidence>
<protein>
    <submittedName>
        <fullName evidence="2">Uncharacterized protein</fullName>
    </submittedName>
</protein>
<feature type="compositionally biased region" description="Basic and acidic residues" evidence="1">
    <location>
        <begin position="103"/>
        <end position="118"/>
    </location>
</feature>
<feature type="region of interest" description="Disordered" evidence="1">
    <location>
        <begin position="102"/>
        <end position="126"/>
    </location>
</feature>
<proteinExistence type="predicted"/>
<accession>A0A1R3VHG3</accession>
<dbReference type="STRING" id="1631249.BQ8794_440002"/>
<evidence type="ECO:0000256" key="1">
    <source>
        <dbReference type="SAM" id="MobiDB-lite"/>
    </source>
</evidence>
<dbReference type="AlphaFoldDB" id="A0A1R3VHG3"/>
<dbReference type="Proteomes" id="UP000188388">
    <property type="component" value="Unassembled WGS sequence"/>
</dbReference>
<keyword evidence="3" id="KW-1185">Reference proteome</keyword>
<sequence length="126" mass="14745">MRRSQLNDRRERKVALGSSARAGRARHCWRLLRRSDQIHLLAQRFAVTFPLTSRLQVEKFHIEFFALPGQFEDPLCGRRPETGIARETNDDAIFSLDLLLPHAPDHGSLRKERREKQKPARSFCRQ</sequence>
<gene>
    <name evidence="2" type="ORF">BQ8794_440002</name>
</gene>
<organism evidence="2 3">
    <name type="scientific">Mesorhizobium prunaredense</name>
    <dbReference type="NCBI Taxonomy" id="1631249"/>
    <lineage>
        <taxon>Bacteria</taxon>
        <taxon>Pseudomonadati</taxon>
        <taxon>Pseudomonadota</taxon>
        <taxon>Alphaproteobacteria</taxon>
        <taxon>Hyphomicrobiales</taxon>
        <taxon>Phyllobacteriaceae</taxon>
        <taxon>Mesorhizobium</taxon>
    </lineage>
</organism>
<dbReference type="EMBL" id="FTPD01000039">
    <property type="protein sequence ID" value="SIT57856.1"/>
    <property type="molecule type" value="Genomic_DNA"/>
</dbReference>
<reference evidence="3" key="1">
    <citation type="submission" date="2017-01" db="EMBL/GenBank/DDBJ databases">
        <authorList>
            <person name="Brunel B."/>
        </authorList>
    </citation>
    <scope>NUCLEOTIDE SEQUENCE [LARGE SCALE GENOMIC DNA]</scope>
</reference>
<evidence type="ECO:0000313" key="2">
    <source>
        <dbReference type="EMBL" id="SIT57856.1"/>
    </source>
</evidence>